<dbReference type="InterPro" id="IPR050205">
    <property type="entry name" value="CDPK_Ser/Thr_kinases"/>
</dbReference>
<feature type="domain" description="EF-hand" evidence="10">
    <location>
        <begin position="513"/>
        <end position="546"/>
    </location>
</feature>
<dbReference type="PROSITE" id="PS00108">
    <property type="entry name" value="PROTEIN_KINASE_ST"/>
    <property type="match status" value="1"/>
</dbReference>
<evidence type="ECO:0000313" key="12">
    <source>
        <dbReference type="Proteomes" id="UP001295423"/>
    </source>
</evidence>
<evidence type="ECO:0000259" key="10">
    <source>
        <dbReference type="PROSITE" id="PS50222"/>
    </source>
</evidence>
<dbReference type="EMBL" id="CAKOGP040001799">
    <property type="protein sequence ID" value="CAJ1952117.1"/>
    <property type="molecule type" value="Genomic_DNA"/>
</dbReference>
<feature type="compositionally biased region" description="Low complexity" evidence="8">
    <location>
        <begin position="38"/>
        <end position="52"/>
    </location>
</feature>
<dbReference type="Proteomes" id="UP001295423">
    <property type="component" value="Unassembled WGS sequence"/>
</dbReference>
<keyword evidence="3" id="KW-0808">Transferase</keyword>
<dbReference type="Pfam" id="PF13499">
    <property type="entry name" value="EF-hand_7"/>
    <property type="match status" value="2"/>
</dbReference>
<sequence>MFSNGAEVSNASNSRLALEESKVSSENDVAGCIRALPQQSSSLSHDSSSSQSKTPRFNSKNLRSNLTREQGDRDPLFFYEVVNTLGAGSMGSVASVRKRTGVIGGSARIGIQEAVKRQKRNKECLEIPVIGNFLRCCLDGDLVLAGHSSRRSLFVRASEQASSLMWPVSEQQPSVLSSISIYDSYQGSNKSAGNAKLNSDIIYAMKSIHLNRVTDASFVSELRNEISILKQLDHPHIVRAMETFEHRNQIFIVMELCSGGDLYSRDPYTEEDAARILSSVLGALSYMHSRAIVHRDLKYENILFVNDSPKAEIKLIDFGLSKVYGDNAQLTEGVGTIYTMAPEVLKGSYTTKADVWSVGVIAYMLMSSQMPFYGRKRRHIVEQILSCQFDFRGRRWKRISDPAKSFIEDLLVLDPDDRSDAKSALSCSWLNKRFASTTREPLQEEENMARSAMLRYAGYTKLKKMALMVVAHRSSTDEIGILRKVFQKYDSRRDGSITFGEFCRALEEFGHSEEDLERMFQAVDLDGSGRIRYTEFLAATIEAQGAISEERLAEAFDRIDSDDSGYISAQNLAEMLGQDFPADEINSIIQEADLTKDGLISYAEFLALWETKNEETRDLQLKLLGTPLQLSEFEFLSYRESKCSVDESFTSVDGMNGRASFIVGKHGNSRQTKLPYDGNEGEPSGEHATLEEAFLTKDYIP</sequence>
<dbReference type="GO" id="GO:0005524">
    <property type="term" value="F:ATP binding"/>
    <property type="evidence" value="ECO:0007669"/>
    <property type="project" value="UniProtKB-KW"/>
</dbReference>
<dbReference type="InterPro" id="IPR002048">
    <property type="entry name" value="EF_hand_dom"/>
</dbReference>
<dbReference type="InterPro" id="IPR011992">
    <property type="entry name" value="EF-hand-dom_pair"/>
</dbReference>
<dbReference type="SMART" id="SM00054">
    <property type="entry name" value="EFh"/>
    <property type="match status" value="4"/>
</dbReference>
<evidence type="ECO:0000256" key="3">
    <source>
        <dbReference type="ARBA" id="ARBA00022679"/>
    </source>
</evidence>
<accession>A0AAD2FSY8</accession>
<dbReference type="InterPro" id="IPR008271">
    <property type="entry name" value="Ser/Thr_kinase_AS"/>
</dbReference>
<keyword evidence="2" id="KW-0723">Serine/threonine-protein kinase</keyword>
<keyword evidence="5" id="KW-0418">Kinase</keyword>
<dbReference type="GO" id="GO:0004674">
    <property type="term" value="F:protein serine/threonine kinase activity"/>
    <property type="evidence" value="ECO:0007669"/>
    <property type="project" value="UniProtKB-KW"/>
</dbReference>
<evidence type="ECO:0000256" key="1">
    <source>
        <dbReference type="ARBA" id="ARBA00001946"/>
    </source>
</evidence>
<dbReference type="AlphaFoldDB" id="A0AAD2FSY8"/>
<evidence type="ECO:0000313" key="11">
    <source>
        <dbReference type="EMBL" id="CAJ1952117.1"/>
    </source>
</evidence>
<dbReference type="SMART" id="SM00220">
    <property type="entry name" value="S_TKc"/>
    <property type="match status" value="1"/>
</dbReference>
<organism evidence="11 12">
    <name type="scientific">Cylindrotheca closterium</name>
    <dbReference type="NCBI Taxonomy" id="2856"/>
    <lineage>
        <taxon>Eukaryota</taxon>
        <taxon>Sar</taxon>
        <taxon>Stramenopiles</taxon>
        <taxon>Ochrophyta</taxon>
        <taxon>Bacillariophyta</taxon>
        <taxon>Bacillariophyceae</taxon>
        <taxon>Bacillariophycidae</taxon>
        <taxon>Bacillariales</taxon>
        <taxon>Bacillariaceae</taxon>
        <taxon>Cylindrotheca</taxon>
    </lineage>
</organism>
<dbReference type="InterPro" id="IPR000719">
    <property type="entry name" value="Prot_kinase_dom"/>
</dbReference>
<feature type="domain" description="EF-hand" evidence="10">
    <location>
        <begin position="547"/>
        <end position="582"/>
    </location>
</feature>
<dbReference type="FunFam" id="1.10.238.10:FF:000001">
    <property type="entry name" value="Calmodulin 1"/>
    <property type="match status" value="1"/>
</dbReference>
<keyword evidence="6" id="KW-0067">ATP-binding</keyword>
<protein>
    <recommendedName>
        <fullName evidence="13">Calmodulin</fullName>
    </recommendedName>
</protein>
<dbReference type="Pfam" id="PF00069">
    <property type="entry name" value="Pkinase"/>
    <property type="match status" value="1"/>
</dbReference>
<feature type="domain" description="Protein kinase" evidence="9">
    <location>
        <begin position="79"/>
        <end position="430"/>
    </location>
</feature>
<evidence type="ECO:0000256" key="4">
    <source>
        <dbReference type="ARBA" id="ARBA00022741"/>
    </source>
</evidence>
<dbReference type="PANTHER" id="PTHR24349">
    <property type="entry name" value="SERINE/THREONINE-PROTEIN KINASE"/>
    <property type="match status" value="1"/>
</dbReference>
<evidence type="ECO:0000256" key="8">
    <source>
        <dbReference type="SAM" id="MobiDB-lite"/>
    </source>
</evidence>
<keyword evidence="12" id="KW-1185">Reference proteome</keyword>
<dbReference type="Gene3D" id="1.10.238.10">
    <property type="entry name" value="EF-hand"/>
    <property type="match status" value="2"/>
</dbReference>
<name>A0AAD2FSY8_9STRA</name>
<dbReference type="SUPFAM" id="SSF56112">
    <property type="entry name" value="Protein kinase-like (PK-like)"/>
    <property type="match status" value="1"/>
</dbReference>
<evidence type="ECO:0000259" key="9">
    <source>
        <dbReference type="PROSITE" id="PS50011"/>
    </source>
</evidence>
<comment type="cofactor">
    <cofactor evidence="1">
        <name>Mg(2+)</name>
        <dbReference type="ChEBI" id="CHEBI:18420"/>
    </cofactor>
</comment>
<dbReference type="SUPFAM" id="SSF47473">
    <property type="entry name" value="EF-hand"/>
    <property type="match status" value="1"/>
</dbReference>
<dbReference type="CDD" id="cd05117">
    <property type="entry name" value="STKc_CAMK"/>
    <property type="match status" value="1"/>
</dbReference>
<evidence type="ECO:0008006" key="13">
    <source>
        <dbReference type="Google" id="ProtNLM"/>
    </source>
</evidence>
<dbReference type="Gene3D" id="3.30.200.20">
    <property type="entry name" value="Phosphorylase Kinase, domain 1"/>
    <property type="match status" value="1"/>
</dbReference>
<evidence type="ECO:0000256" key="2">
    <source>
        <dbReference type="ARBA" id="ARBA00022527"/>
    </source>
</evidence>
<proteinExistence type="inferred from homology"/>
<comment type="similarity">
    <text evidence="7">Belongs to the protein kinase superfamily. Ser/Thr protein kinase family. CDPK subfamily.</text>
</comment>
<feature type="compositionally biased region" description="Polar residues" evidence="8">
    <location>
        <begin position="1"/>
        <end position="15"/>
    </location>
</feature>
<feature type="compositionally biased region" description="Polar residues" evidence="8">
    <location>
        <begin position="53"/>
        <end position="65"/>
    </location>
</feature>
<dbReference type="PROSITE" id="PS50011">
    <property type="entry name" value="PROTEIN_KINASE_DOM"/>
    <property type="match status" value="1"/>
</dbReference>
<dbReference type="FunFam" id="1.10.510.10:FF:000571">
    <property type="entry name" value="Maternal embryonic leucine zipper kinase"/>
    <property type="match status" value="1"/>
</dbReference>
<dbReference type="GO" id="GO:0005509">
    <property type="term" value="F:calcium ion binding"/>
    <property type="evidence" value="ECO:0007669"/>
    <property type="project" value="InterPro"/>
</dbReference>
<evidence type="ECO:0000256" key="5">
    <source>
        <dbReference type="ARBA" id="ARBA00022777"/>
    </source>
</evidence>
<feature type="region of interest" description="Disordered" evidence="8">
    <location>
        <begin position="37"/>
        <end position="65"/>
    </location>
</feature>
<evidence type="ECO:0000256" key="6">
    <source>
        <dbReference type="ARBA" id="ARBA00022840"/>
    </source>
</evidence>
<feature type="domain" description="EF-hand" evidence="10">
    <location>
        <begin position="477"/>
        <end position="512"/>
    </location>
</feature>
<comment type="caution">
    <text evidence="11">The sequence shown here is derived from an EMBL/GenBank/DDBJ whole genome shotgun (WGS) entry which is preliminary data.</text>
</comment>
<reference evidence="11" key="1">
    <citation type="submission" date="2023-08" db="EMBL/GenBank/DDBJ databases">
        <authorList>
            <person name="Audoor S."/>
            <person name="Bilcke G."/>
        </authorList>
    </citation>
    <scope>NUCLEOTIDE SEQUENCE</scope>
</reference>
<dbReference type="CDD" id="cd00051">
    <property type="entry name" value="EFh"/>
    <property type="match status" value="2"/>
</dbReference>
<evidence type="ECO:0000256" key="7">
    <source>
        <dbReference type="ARBA" id="ARBA00024334"/>
    </source>
</evidence>
<keyword evidence="4" id="KW-0547">Nucleotide-binding</keyword>
<feature type="region of interest" description="Disordered" evidence="8">
    <location>
        <begin position="1"/>
        <end position="22"/>
    </location>
</feature>
<dbReference type="Gene3D" id="1.10.510.10">
    <property type="entry name" value="Transferase(Phosphotransferase) domain 1"/>
    <property type="match status" value="1"/>
</dbReference>
<gene>
    <name evidence="11" type="ORF">CYCCA115_LOCUS13397</name>
</gene>
<feature type="domain" description="EF-hand" evidence="10">
    <location>
        <begin position="583"/>
        <end position="615"/>
    </location>
</feature>
<dbReference type="PROSITE" id="PS50222">
    <property type="entry name" value="EF_HAND_2"/>
    <property type="match status" value="4"/>
</dbReference>
<dbReference type="InterPro" id="IPR011009">
    <property type="entry name" value="Kinase-like_dom_sf"/>
</dbReference>